<dbReference type="SUPFAM" id="SSF55874">
    <property type="entry name" value="ATPase domain of HSP90 chaperone/DNA topoisomerase II/histidine kinase"/>
    <property type="match status" value="1"/>
</dbReference>
<evidence type="ECO:0000313" key="3">
    <source>
        <dbReference type="EMBL" id="PRY01706.1"/>
    </source>
</evidence>
<evidence type="ECO:0000259" key="2">
    <source>
        <dbReference type="Pfam" id="PF13581"/>
    </source>
</evidence>
<dbReference type="Pfam" id="PF13581">
    <property type="entry name" value="HATPase_c_2"/>
    <property type="match status" value="1"/>
</dbReference>
<keyword evidence="1" id="KW-0723">Serine/threonine-protein kinase</keyword>
<dbReference type="CDD" id="cd16936">
    <property type="entry name" value="HATPase_RsbW-like"/>
    <property type="match status" value="1"/>
</dbReference>
<organism evidence="3 4">
    <name type="scientific">Allonocardiopsis opalescens</name>
    <dbReference type="NCBI Taxonomy" id="1144618"/>
    <lineage>
        <taxon>Bacteria</taxon>
        <taxon>Bacillati</taxon>
        <taxon>Actinomycetota</taxon>
        <taxon>Actinomycetes</taxon>
        <taxon>Streptosporangiales</taxon>
        <taxon>Allonocardiopsis</taxon>
    </lineage>
</organism>
<proteinExistence type="predicted"/>
<dbReference type="InterPro" id="IPR003594">
    <property type="entry name" value="HATPase_dom"/>
</dbReference>
<dbReference type="Proteomes" id="UP000237846">
    <property type="component" value="Unassembled WGS sequence"/>
</dbReference>
<accession>A0A2T0QCM6</accession>
<sequence length="112" mass="11981">MADTAVLLVSEVATNACVHTASGTPGGRFRLRVERTEWGVRVECEDQGAPIGTRLGYTMSDPCAIGGRGLALLAELADAYGDRTTATGRTVYFELHRPPERSPRPPVQRGAP</sequence>
<dbReference type="InterPro" id="IPR036890">
    <property type="entry name" value="HATPase_C_sf"/>
</dbReference>
<name>A0A2T0QCM6_9ACTN</name>
<keyword evidence="4" id="KW-1185">Reference proteome</keyword>
<dbReference type="EMBL" id="PVZC01000001">
    <property type="protein sequence ID" value="PRY01706.1"/>
    <property type="molecule type" value="Genomic_DNA"/>
</dbReference>
<dbReference type="GO" id="GO:0004674">
    <property type="term" value="F:protein serine/threonine kinase activity"/>
    <property type="evidence" value="ECO:0007669"/>
    <property type="project" value="UniProtKB-KW"/>
</dbReference>
<dbReference type="Gene3D" id="3.30.565.10">
    <property type="entry name" value="Histidine kinase-like ATPase, C-terminal domain"/>
    <property type="match status" value="1"/>
</dbReference>
<reference evidence="3 4" key="1">
    <citation type="submission" date="2018-03" db="EMBL/GenBank/DDBJ databases">
        <title>Genomic Encyclopedia of Archaeal and Bacterial Type Strains, Phase II (KMG-II): from individual species to whole genera.</title>
        <authorList>
            <person name="Goeker M."/>
        </authorList>
    </citation>
    <scope>NUCLEOTIDE SEQUENCE [LARGE SCALE GENOMIC DNA]</scope>
    <source>
        <strain evidence="3 4">DSM 45601</strain>
    </source>
</reference>
<evidence type="ECO:0000313" key="4">
    <source>
        <dbReference type="Proteomes" id="UP000237846"/>
    </source>
</evidence>
<evidence type="ECO:0000256" key="1">
    <source>
        <dbReference type="ARBA" id="ARBA00022527"/>
    </source>
</evidence>
<dbReference type="PANTHER" id="PTHR35526">
    <property type="entry name" value="ANTI-SIGMA-F FACTOR RSBW-RELATED"/>
    <property type="match status" value="1"/>
</dbReference>
<keyword evidence="3" id="KW-0808">Transferase</keyword>
<dbReference type="PANTHER" id="PTHR35526:SF3">
    <property type="entry name" value="ANTI-SIGMA-F FACTOR RSBW"/>
    <property type="match status" value="1"/>
</dbReference>
<dbReference type="InterPro" id="IPR050267">
    <property type="entry name" value="Anti-sigma-factor_SerPK"/>
</dbReference>
<feature type="domain" description="Histidine kinase/HSP90-like ATPase" evidence="2">
    <location>
        <begin position="4"/>
        <end position="92"/>
    </location>
</feature>
<keyword evidence="3" id="KW-0418">Kinase</keyword>
<gene>
    <name evidence="3" type="ORF">CLV72_101290</name>
</gene>
<comment type="caution">
    <text evidence="3">The sequence shown here is derived from an EMBL/GenBank/DDBJ whole genome shotgun (WGS) entry which is preliminary data.</text>
</comment>
<dbReference type="AlphaFoldDB" id="A0A2T0QCM6"/>
<protein>
    <submittedName>
        <fullName evidence="3">Histidine kinase-like protein</fullName>
    </submittedName>
</protein>